<evidence type="ECO:0000256" key="3">
    <source>
        <dbReference type="ARBA" id="ARBA00023004"/>
    </source>
</evidence>
<dbReference type="PANTHER" id="PTHR35008:SF8">
    <property type="entry name" value="ALCOHOL DEHYDROGENASE CYTOCHROME C SUBUNIT"/>
    <property type="match status" value="1"/>
</dbReference>
<accession>A0ABR9W794</accession>
<keyword evidence="3 4" id="KW-0408">Iron</keyword>
<feature type="domain" description="Cytochrome c" evidence="5">
    <location>
        <begin position="48"/>
        <end position="193"/>
    </location>
</feature>
<dbReference type="PROSITE" id="PS51007">
    <property type="entry name" value="CYTC"/>
    <property type="match status" value="2"/>
</dbReference>
<organism evidence="6 7">
    <name type="scientific">Dyadobacter subterraneus</name>
    <dbReference type="NCBI Taxonomy" id="2773304"/>
    <lineage>
        <taxon>Bacteria</taxon>
        <taxon>Pseudomonadati</taxon>
        <taxon>Bacteroidota</taxon>
        <taxon>Cytophagia</taxon>
        <taxon>Cytophagales</taxon>
        <taxon>Spirosomataceae</taxon>
        <taxon>Dyadobacter</taxon>
    </lineage>
</organism>
<evidence type="ECO:0000313" key="6">
    <source>
        <dbReference type="EMBL" id="MBE9461320.1"/>
    </source>
</evidence>
<evidence type="ECO:0000256" key="2">
    <source>
        <dbReference type="ARBA" id="ARBA00022723"/>
    </source>
</evidence>
<evidence type="ECO:0000256" key="4">
    <source>
        <dbReference type="PROSITE-ProRule" id="PRU00433"/>
    </source>
</evidence>
<dbReference type="Pfam" id="PF13442">
    <property type="entry name" value="Cytochrome_CBB3"/>
    <property type="match status" value="1"/>
</dbReference>
<dbReference type="Gene3D" id="1.10.760.10">
    <property type="entry name" value="Cytochrome c-like domain"/>
    <property type="match status" value="2"/>
</dbReference>
<protein>
    <submittedName>
        <fullName evidence="6">Cytochrome c</fullName>
    </submittedName>
</protein>
<proteinExistence type="predicted"/>
<dbReference type="InterPro" id="IPR003468">
    <property type="entry name" value="Cyt_c_oxidase_monohaem-su/FixO"/>
</dbReference>
<evidence type="ECO:0000313" key="7">
    <source>
        <dbReference type="Proteomes" id="UP000634134"/>
    </source>
</evidence>
<dbReference type="RefSeq" id="WP_194119591.1">
    <property type="nucleotide sequence ID" value="NZ_JACYGY010000001.1"/>
</dbReference>
<feature type="domain" description="Cytochrome c" evidence="5">
    <location>
        <begin position="227"/>
        <end position="337"/>
    </location>
</feature>
<evidence type="ECO:0000256" key="1">
    <source>
        <dbReference type="ARBA" id="ARBA00022617"/>
    </source>
</evidence>
<keyword evidence="1 4" id="KW-0349">Heme</keyword>
<dbReference type="Proteomes" id="UP000634134">
    <property type="component" value="Unassembled WGS sequence"/>
</dbReference>
<sequence>MDFFNNHNKLFGAAFLLFIGLTAFVAVLPAINNEQNNAPLPGSAPLSEEAVRGKALYVSNGCVACHTQQVRNVDMDKVWGNRPGLAADYASNRRTDFWRNTATLMGTERTRPDLTSIGSRQPSLEWNLVHLYNPRIVIKQSIMPAYPWLFESKAEPAKEDVVVRVPDTFQKQGLTLVATQDALDLVAYLQSLKQTELPGSTVSPAFLYQKQEQKSEPTGEFTPSKTEISESGQMLYATHCQACHQENGEGLKGAFPPLKGSTVVLDKDPSLIVNIIMKGYDAREEYGTMPAVGANADLNPEQIAAIINHERSNWGNNAPRVSVQDVEQIVQKIKKMPVQ</sequence>
<dbReference type="Pfam" id="PF02433">
    <property type="entry name" value="FixO"/>
    <property type="match status" value="1"/>
</dbReference>
<dbReference type="InterPro" id="IPR051459">
    <property type="entry name" value="Cytochrome_c-type_DH"/>
</dbReference>
<keyword evidence="7" id="KW-1185">Reference proteome</keyword>
<dbReference type="PANTHER" id="PTHR35008">
    <property type="entry name" value="BLL4482 PROTEIN-RELATED"/>
    <property type="match status" value="1"/>
</dbReference>
<dbReference type="InterPro" id="IPR009056">
    <property type="entry name" value="Cyt_c-like_dom"/>
</dbReference>
<gene>
    <name evidence="6" type="ORF">IEE83_05445</name>
</gene>
<reference evidence="7" key="1">
    <citation type="submission" date="2023-07" db="EMBL/GenBank/DDBJ databases">
        <title>Dyadobacter sp. nov 'subterranea' isolated from contaminted grondwater.</title>
        <authorList>
            <person name="Szabo I."/>
            <person name="Al-Omari J."/>
            <person name="Szerdahelyi S.G."/>
            <person name="Rado J."/>
        </authorList>
    </citation>
    <scope>NUCLEOTIDE SEQUENCE [LARGE SCALE GENOMIC DNA]</scope>
    <source>
        <strain evidence="7">UP-52</strain>
    </source>
</reference>
<dbReference type="EMBL" id="JACYGY010000001">
    <property type="protein sequence ID" value="MBE9461320.1"/>
    <property type="molecule type" value="Genomic_DNA"/>
</dbReference>
<evidence type="ECO:0000259" key="5">
    <source>
        <dbReference type="PROSITE" id="PS51007"/>
    </source>
</evidence>
<dbReference type="SUPFAM" id="SSF46626">
    <property type="entry name" value="Cytochrome c"/>
    <property type="match status" value="2"/>
</dbReference>
<comment type="caution">
    <text evidence="6">The sequence shown here is derived from an EMBL/GenBank/DDBJ whole genome shotgun (WGS) entry which is preliminary data.</text>
</comment>
<keyword evidence="2 4" id="KW-0479">Metal-binding</keyword>
<dbReference type="InterPro" id="IPR036909">
    <property type="entry name" value="Cyt_c-like_dom_sf"/>
</dbReference>
<name>A0ABR9W794_9BACT</name>